<sequence length="149" mass="16720">MGNCIDVMCHQPAEKSRVIMFNGEEKEFKASTTVKKITSGRYRGLKIVHHALPLSPLPPNTRLEPGELYYLVPPLVKPKSLKVSSKLANQATCTKKKVKIVLTRQQLDLLLRNAEFKSKGVAVQFSGSFSEPGRKWQPSLATIQEFQKL</sequence>
<dbReference type="EMBL" id="CM004395">
    <property type="protein sequence ID" value="OAY41144.1"/>
    <property type="molecule type" value="Genomic_DNA"/>
</dbReference>
<dbReference type="PANTHER" id="PTHR33148:SF50">
    <property type="entry name" value="DUF4228 DOMAIN-CONTAINING PROTEIN"/>
    <property type="match status" value="1"/>
</dbReference>
<reference evidence="1" key="1">
    <citation type="submission" date="2016-02" db="EMBL/GenBank/DDBJ databases">
        <title>WGS assembly of Manihot esculenta.</title>
        <authorList>
            <person name="Bredeson J.V."/>
            <person name="Prochnik S.E."/>
            <person name="Lyons J.B."/>
            <person name="Schmutz J."/>
            <person name="Grimwood J."/>
            <person name="Vrebalov J."/>
            <person name="Bart R.S."/>
            <person name="Amuge T."/>
            <person name="Ferguson M.E."/>
            <person name="Green R."/>
            <person name="Putnam N."/>
            <person name="Stites J."/>
            <person name="Rounsley S."/>
            <person name="Rokhsar D.S."/>
        </authorList>
    </citation>
    <scope>NUCLEOTIDE SEQUENCE [LARGE SCALE GENOMIC DNA]</scope>
    <source>
        <tissue evidence="1">Leaf</tissue>
    </source>
</reference>
<dbReference type="PANTHER" id="PTHR33148">
    <property type="entry name" value="PLASTID MOVEMENT IMPAIRED PROTEIN-RELATED"/>
    <property type="match status" value="1"/>
</dbReference>
<gene>
    <name evidence="1" type="ORF">MANES_09G078000</name>
</gene>
<proteinExistence type="predicted"/>
<protein>
    <recommendedName>
        <fullName evidence="2">DUF4228 domain-containing protein</fullName>
    </recommendedName>
</protein>
<dbReference type="Pfam" id="PF14009">
    <property type="entry name" value="PADRE"/>
    <property type="match status" value="1"/>
</dbReference>
<dbReference type="InterPro" id="IPR025322">
    <property type="entry name" value="PADRE_dom"/>
</dbReference>
<dbReference type="OMA" id="KIRVLIF"/>
<evidence type="ECO:0000313" key="1">
    <source>
        <dbReference type="EMBL" id="OAY41144.1"/>
    </source>
</evidence>
<dbReference type="AlphaFoldDB" id="A0A2C9VA09"/>
<evidence type="ECO:0008006" key="2">
    <source>
        <dbReference type="Google" id="ProtNLM"/>
    </source>
</evidence>
<organism evidence="1">
    <name type="scientific">Manihot esculenta</name>
    <name type="common">Cassava</name>
    <name type="synonym">Jatropha manihot</name>
    <dbReference type="NCBI Taxonomy" id="3983"/>
    <lineage>
        <taxon>Eukaryota</taxon>
        <taxon>Viridiplantae</taxon>
        <taxon>Streptophyta</taxon>
        <taxon>Embryophyta</taxon>
        <taxon>Tracheophyta</taxon>
        <taxon>Spermatophyta</taxon>
        <taxon>Magnoliopsida</taxon>
        <taxon>eudicotyledons</taxon>
        <taxon>Gunneridae</taxon>
        <taxon>Pentapetalae</taxon>
        <taxon>rosids</taxon>
        <taxon>fabids</taxon>
        <taxon>Malpighiales</taxon>
        <taxon>Euphorbiaceae</taxon>
        <taxon>Crotonoideae</taxon>
        <taxon>Manihoteae</taxon>
        <taxon>Manihot</taxon>
    </lineage>
</organism>
<name>A0A2C9VA09_MANES</name>
<accession>A0A2C9VA09</accession>